<dbReference type="GeneID" id="64671233"/>
<dbReference type="RefSeq" id="XP_041226500.1">
    <property type="nucleotide sequence ID" value="XM_041376935.1"/>
</dbReference>
<keyword evidence="8" id="KW-1185">Reference proteome</keyword>
<proteinExistence type="predicted"/>
<dbReference type="GO" id="GO:0003688">
    <property type="term" value="F:DNA replication origin binding"/>
    <property type="evidence" value="ECO:0007669"/>
    <property type="project" value="TreeGrafter"/>
</dbReference>
<evidence type="ECO:0000256" key="2">
    <source>
        <dbReference type="ARBA" id="ARBA00022679"/>
    </source>
</evidence>
<dbReference type="GO" id="GO:0003887">
    <property type="term" value="F:DNA-directed DNA polymerase activity"/>
    <property type="evidence" value="ECO:0007669"/>
    <property type="project" value="UniProtKB-KW"/>
</dbReference>
<dbReference type="GO" id="GO:0006272">
    <property type="term" value="P:leading strand elongation"/>
    <property type="evidence" value="ECO:0007669"/>
    <property type="project" value="TreeGrafter"/>
</dbReference>
<dbReference type="InterPro" id="IPR023211">
    <property type="entry name" value="DNA_pol_palm_dom_sf"/>
</dbReference>
<evidence type="ECO:0000259" key="6">
    <source>
        <dbReference type="Pfam" id="PF00136"/>
    </source>
</evidence>
<keyword evidence="3" id="KW-0548">Nucleotidyltransferase</keyword>
<reference evidence="7" key="1">
    <citation type="journal article" date="2020" name="New Phytol.">
        <title>Comparative genomics reveals dynamic genome evolution in host specialist ectomycorrhizal fungi.</title>
        <authorList>
            <person name="Lofgren L.A."/>
            <person name="Nguyen N.H."/>
            <person name="Vilgalys R."/>
            <person name="Ruytinx J."/>
            <person name="Liao H.L."/>
            <person name="Branco S."/>
            <person name="Kuo A."/>
            <person name="LaButti K."/>
            <person name="Lipzen A."/>
            <person name="Andreopoulos W."/>
            <person name="Pangilinan J."/>
            <person name="Riley R."/>
            <person name="Hundley H."/>
            <person name="Na H."/>
            <person name="Barry K."/>
            <person name="Grigoriev I.V."/>
            <person name="Stajich J.E."/>
            <person name="Kennedy P.G."/>
        </authorList>
    </citation>
    <scope>NUCLEOTIDE SEQUENCE</scope>
    <source>
        <strain evidence="7">FC203</strain>
    </source>
</reference>
<dbReference type="GO" id="GO:0000166">
    <property type="term" value="F:nucleotide binding"/>
    <property type="evidence" value="ECO:0007669"/>
    <property type="project" value="InterPro"/>
</dbReference>
<dbReference type="GO" id="GO:0003682">
    <property type="term" value="F:chromatin binding"/>
    <property type="evidence" value="ECO:0007669"/>
    <property type="project" value="TreeGrafter"/>
</dbReference>
<feature type="signal peptide" evidence="5">
    <location>
        <begin position="1"/>
        <end position="22"/>
    </location>
</feature>
<dbReference type="Gene3D" id="6.10.10.100">
    <property type="match status" value="1"/>
</dbReference>
<organism evidence="7 8">
    <name type="scientific">Suillus fuscotomentosus</name>
    <dbReference type="NCBI Taxonomy" id="1912939"/>
    <lineage>
        <taxon>Eukaryota</taxon>
        <taxon>Fungi</taxon>
        <taxon>Dikarya</taxon>
        <taxon>Basidiomycota</taxon>
        <taxon>Agaricomycotina</taxon>
        <taxon>Agaricomycetes</taxon>
        <taxon>Agaricomycetidae</taxon>
        <taxon>Boletales</taxon>
        <taxon>Suillineae</taxon>
        <taxon>Suillaceae</taxon>
        <taxon>Suillus</taxon>
    </lineage>
</organism>
<dbReference type="PANTHER" id="PTHR45861">
    <property type="entry name" value="DNA POLYMERASE ALPHA CATALYTIC SUBUNIT"/>
    <property type="match status" value="1"/>
</dbReference>
<dbReference type="SUPFAM" id="SSF56672">
    <property type="entry name" value="DNA/RNA polymerases"/>
    <property type="match status" value="1"/>
</dbReference>
<accession>A0AAD4E765</accession>
<keyword evidence="4" id="KW-0239">DNA-directed DNA polymerase</keyword>
<keyword evidence="5" id="KW-0732">Signal</keyword>
<evidence type="ECO:0000313" key="8">
    <source>
        <dbReference type="Proteomes" id="UP001195769"/>
    </source>
</evidence>
<dbReference type="InterPro" id="IPR006134">
    <property type="entry name" value="DNA-dir_DNA_pol_B_multi_dom"/>
</dbReference>
<dbReference type="Pfam" id="PF00136">
    <property type="entry name" value="DNA_pol_B"/>
    <property type="match status" value="1"/>
</dbReference>
<dbReference type="EC" id="2.7.7.7" evidence="1"/>
<dbReference type="AlphaFoldDB" id="A0AAD4E765"/>
<dbReference type="EMBL" id="JABBWK010000024">
    <property type="protein sequence ID" value="KAG1900924.1"/>
    <property type="molecule type" value="Genomic_DNA"/>
</dbReference>
<feature type="chain" id="PRO_5042133529" description="DNA-directed DNA polymerase" evidence="5">
    <location>
        <begin position="23"/>
        <end position="224"/>
    </location>
</feature>
<protein>
    <recommendedName>
        <fullName evidence="1">DNA-directed DNA polymerase</fullName>
        <ecNumber evidence="1">2.7.7.7</ecNumber>
    </recommendedName>
</protein>
<dbReference type="GO" id="GO:0006273">
    <property type="term" value="P:lagging strand elongation"/>
    <property type="evidence" value="ECO:0007669"/>
    <property type="project" value="TreeGrafter"/>
</dbReference>
<dbReference type="Proteomes" id="UP001195769">
    <property type="component" value="Unassembled WGS sequence"/>
</dbReference>
<comment type="caution">
    <text evidence="7">The sequence shown here is derived from an EMBL/GenBank/DDBJ whole genome shotgun (WGS) entry which is preliminary data.</text>
</comment>
<feature type="domain" description="DNA-directed DNA polymerase family B multifunctional" evidence="6">
    <location>
        <begin position="102"/>
        <end position="203"/>
    </location>
</feature>
<evidence type="ECO:0000256" key="3">
    <source>
        <dbReference type="ARBA" id="ARBA00022695"/>
    </source>
</evidence>
<evidence type="ECO:0000256" key="5">
    <source>
        <dbReference type="SAM" id="SignalP"/>
    </source>
</evidence>
<dbReference type="InterPro" id="IPR043502">
    <property type="entry name" value="DNA/RNA_pol_sf"/>
</dbReference>
<dbReference type="GO" id="GO:0005658">
    <property type="term" value="C:alpha DNA polymerase:primase complex"/>
    <property type="evidence" value="ECO:0007669"/>
    <property type="project" value="TreeGrafter"/>
</dbReference>
<name>A0AAD4E765_9AGAM</name>
<gene>
    <name evidence="7" type="ORF">F5891DRAFT_979821</name>
</gene>
<dbReference type="PANTHER" id="PTHR45861:SF1">
    <property type="entry name" value="DNA POLYMERASE ALPHA CATALYTIC SUBUNIT"/>
    <property type="match status" value="1"/>
</dbReference>
<evidence type="ECO:0000313" key="7">
    <source>
        <dbReference type="EMBL" id="KAG1900924.1"/>
    </source>
</evidence>
<dbReference type="Gene3D" id="3.90.1600.10">
    <property type="entry name" value="Palm domain of DNA polymerase"/>
    <property type="match status" value="1"/>
</dbReference>
<sequence>MLFNLIILHLQITLCSVYLSTASLRKLKPRREQMERHNLNNEEQADTLQQLARITLHNADPNIIVDFLGVSLDVLSGVKDLKVEYLSRLEWLRQLTNLTGNAWNKTLNGGRAERNKYILLHEFHHLKCIYPDKTYHKKALGGVGNKGKWDNFKGGLMFEPKRSLWDKCIVIHINSLYLNIIQEYKIDFTTLERLQDDDNVKVPDPPLPEVPQGVLPRLIATLVN</sequence>
<keyword evidence="2" id="KW-0808">Transferase</keyword>
<evidence type="ECO:0000256" key="1">
    <source>
        <dbReference type="ARBA" id="ARBA00012417"/>
    </source>
</evidence>
<evidence type="ECO:0000256" key="4">
    <source>
        <dbReference type="ARBA" id="ARBA00022932"/>
    </source>
</evidence>
<dbReference type="GO" id="GO:0003697">
    <property type="term" value="F:single-stranded DNA binding"/>
    <property type="evidence" value="ECO:0007669"/>
    <property type="project" value="TreeGrafter"/>
</dbReference>
<dbReference type="GO" id="GO:1902975">
    <property type="term" value="P:mitotic DNA replication initiation"/>
    <property type="evidence" value="ECO:0007669"/>
    <property type="project" value="TreeGrafter"/>
</dbReference>